<dbReference type="PANTHER" id="PTHR20961:SF144">
    <property type="entry name" value="OS01G0119100 PROTEIN"/>
    <property type="match status" value="1"/>
</dbReference>
<evidence type="ECO:0000313" key="1">
    <source>
        <dbReference type="EMBL" id="WOL01192.1"/>
    </source>
</evidence>
<name>A0AAQ3K3E9_9LILI</name>
<dbReference type="Proteomes" id="UP001327560">
    <property type="component" value="Chromosome 3"/>
</dbReference>
<sequence length="189" mass="21386">MAPLCDLSDYRSDICDIHGDIRINGKDFSSVMLIAPSQAQKSKSWRIKPYARKSDPVAMSKVREVTIALRNQDSAAPQCTVTHSVPAVVFSTAGYLGNYFHDFTDVLVPLFQTARQFDGEVQFLVSTYKPWWINKYLPFFKKLSRYEIVNYDDDADVHCFKHAVVGLRSDKDLTIDPSKSAMGYSMADL</sequence>
<proteinExistence type="predicted"/>
<accession>A0AAQ3K3E9</accession>
<organism evidence="1 2">
    <name type="scientific">Canna indica</name>
    <name type="common">Indian-shot</name>
    <dbReference type="NCBI Taxonomy" id="4628"/>
    <lineage>
        <taxon>Eukaryota</taxon>
        <taxon>Viridiplantae</taxon>
        <taxon>Streptophyta</taxon>
        <taxon>Embryophyta</taxon>
        <taxon>Tracheophyta</taxon>
        <taxon>Spermatophyta</taxon>
        <taxon>Magnoliopsida</taxon>
        <taxon>Liliopsida</taxon>
        <taxon>Zingiberales</taxon>
        <taxon>Cannaceae</taxon>
        <taxon>Canna</taxon>
    </lineage>
</organism>
<reference evidence="1 2" key="1">
    <citation type="submission" date="2023-10" db="EMBL/GenBank/DDBJ databases">
        <title>Chromosome-scale genome assembly provides insights into flower coloration mechanisms of Canna indica.</title>
        <authorList>
            <person name="Li C."/>
        </authorList>
    </citation>
    <scope>NUCLEOTIDE SEQUENCE [LARGE SCALE GENOMIC DNA]</scope>
    <source>
        <tissue evidence="1">Flower</tissue>
    </source>
</reference>
<dbReference type="AlphaFoldDB" id="A0AAQ3K3E9"/>
<dbReference type="GO" id="GO:0016757">
    <property type="term" value="F:glycosyltransferase activity"/>
    <property type="evidence" value="ECO:0007669"/>
    <property type="project" value="InterPro"/>
</dbReference>
<dbReference type="InterPro" id="IPR007657">
    <property type="entry name" value="Glycosyltransferase_61"/>
</dbReference>
<protein>
    <submittedName>
        <fullName evidence="1">Uncharacterized protein</fullName>
    </submittedName>
</protein>
<dbReference type="EMBL" id="CP136892">
    <property type="protein sequence ID" value="WOL01192.1"/>
    <property type="molecule type" value="Genomic_DNA"/>
</dbReference>
<evidence type="ECO:0000313" key="2">
    <source>
        <dbReference type="Proteomes" id="UP001327560"/>
    </source>
</evidence>
<dbReference type="PANTHER" id="PTHR20961">
    <property type="entry name" value="GLYCOSYLTRANSFERASE"/>
    <property type="match status" value="1"/>
</dbReference>
<keyword evidence="2" id="KW-1185">Reference proteome</keyword>
<gene>
    <name evidence="1" type="ORF">Cni_G09906</name>
</gene>